<feature type="compositionally biased region" description="Gly residues" evidence="1">
    <location>
        <begin position="88"/>
        <end position="103"/>
    </location>
</feature>
<evidence type="ECO:0000256" key="1">
    <source>
        <dbReference type="SAM" id="MobiDB-lite"/>
    </source>
</evidence>
<proteinExistence type="predicted"/>
<dbReference type="Proteomes" id="UP000011086">
    <property type="component" value="Unassembled WGS sequence"/>
</dbReference>
<evidence type="ECO:0000313" key="2">
    <source>
        <dbReference type="EMBL" id="ELQ39803.1"/>
    </source>
</evidence>
<feature type="region of interest" description="Disordered" evidence="1">
    <location>
        <begin position="88"/>
        <end position="122"/>
    </location>
</feature>
<sequence length="229" mass="21616">MSIFDMPKGIKSAIRSRNRAAQEHLGSAVTAPLVRHRGAAGGSKPAPVPLGLDAAQALLGGALPLRPKVLLGHSDGLVRPDALLPGPGAVGGAGEGGGAGGGALRSRRAGSPSLGGGVTLPVLGAAGEEGGGGGQGAMRRRVGELLGVGGGATVPGLGAGSDPEREGLLGPGVGQLFGVGTAAVLLGLGEVAGELVGVGPQHGAALVGELVGELVGVGVDIVPAGLGSD</sequence>
<dbReference type="EMBL" id="JH793442">
    <property type="protein sequence ID" value="ELQ39803.1"/>
    <property type="molecule type" value="Genomic_DNA"/>
</dbReference>
<name>A0AA97PMG2_PYRO3</name>
<organism evidence="2">
    <name type="scientific">Pyricularia oryzae (strain Y34)</name>
    <name type="common">Rice blast fungus</name>
    <name type="synonym">Magnaporthe oryzae</name>
    <dbReference type="NCBI Taxonomy" id="1143189"/>
    <lineage>
        <taxon>Eukaryota</taxon>
        <taxon>Fungi</taxon>
        <taxon>Dikarya</taxon>
        <taxon>Ascomycota</taxon>
        <taxon>Pezizomycotina</taxon>
        <taxon>Sordariomycetes</taxon>
        <taxon>Sordariomycetidae</taxon>
        <taxon>Magnaporthales</taxon>
        <taxon>Pyriculariaceae</taxon>
        <taxon>Pyricularia</taxon>
    </lineage>
</organism>
<reference evidence="2" key="1">
    <citation type="journal article" date="2012" name="PLoS Genet.">
        <title>Comparative analysis of the genomes of two field isolates of the rice blast fungus Magnaporthe oryzae.</title>
        <authorList>
            <person name="Xue M."/>
            <person name="Yang J."/>
            <person name="Li Z."/>
            <person name="Hu S."/>
            <person name="Yao N."/>
            <person name="Dean R.A."/>
            <person name="Zhao W."/>
            <person name="Shen M."/>
            <person name="Zhang H."/>
            <person name="Li C."/>
            <person name="Liu L."/>
            <person name="Cao L."/>
            <person name="Xu X."/>
            <person name="Xing Y."/>
            <person name="Hsiang T."/>
            <person name="Zhang Z."/>
            <person name="Xu J.R."/>
            <person name="Peng Y.L."/>
        </authorList>
    </citation>
    <scope>NUCLEOTIDE SEQUENCE</scope>
    <source>
        <strain evidence="2">Y34</strain>
    </source>
</reference>
<accession>A0AA97PMG2</accession>
<protein>
    <submittedName>
        <fullName evidence="2">Uncharacterized protein</fullName>
    </submittedName>
</protein>
<gene>
    <name evidence="2" type="ORF">OOU_Y34scaffold00481g4</name>
</gene>
<dbReference type="AlphaFoldDB" id="A0AA97PMG2"/>